<protein>
    <submittedName>
        <fullName evidence="1">Uncharacterized protein</fullName>
    </submittedName>
</protein>
<sequence>MTLKTSRSLLYLKLKIIFNNIVCMYEDVMV</sequence>
<dbReference type="GeneID" id="17964082"/>
<proteinExistence type="predicted"/>
<evidence type="ECO:0000313" key="1">
    <source>
        <dbReference type="EMBL" id="BAO23720.1"/>
    </source>
</evidence>
<name>W0RZA4_PORPP</name>
<gene>
    <name evidence="1" type="primary">ORF30</name>
</gene>
<keyword evidence="1" id="KW-0934">Plastid</keyword>
<geneLocation type="chloroplast" evidence="1"/>
<dbReference type="RefSeq" id="YP_008965744.1">
    <property type="nucleotide sequence ID" value="NC_023133.1"/>
</dbReference>
<dbReference type="AlphaFoldDB" id="W0RZA4"/>
<accession>W0RZA4</accession>
<reference evidence="1" key="1">
    <citation type="journal article" date="2014" name="J. Plant Res.">
        <title>Analysis of the complete plastid genome of the unicellular red alga Porphyridium purpureum.</title>
        <authorList>
            <person name="Tajima N."/>
            <person name="Sato S."/>
            <person name="Maruyama F."/>
            <person name="Kurokawa K."/>
            <person name="Ohta H."/>
            <person name="Tabata S."/>
            <person name="Sekine K."/>
            <person name="Moriyama T."/>
            <person name="Sato N."/>
        </authorList>
    </citation>
    <scope>NUCLEOTIDE SEQUENCE</scope>
</reference>
<dbReference type="EMBL" id="AP012987">
    <property type="protein sequence ID" value="BAO23720.1"/>
    <property type="molecule type" value="Genomic_DNA"/>
</dbReference>
<organism evidence="1">
    <name type="scientific">Porphyridium purpureum</name>
    <name type="common">Red alga</name>
    <name type="synonym">Porphyridium cruentum</name>
    <dbReference type="NCBI Taxonomy" id="35688"/>
    <lineage>
        <taxon>Eukaryota</taxon>
        <taxon>Rhodophyta</taxon>
        <taxon>Bangiophyceae</taxon>
        <taxon>Porphyridiales</taxon>
        <taxon>Porphyridiaceae</taxon>
        <taxon>Porphyridium</taxon>
    </lineage>
</organism>
<keyword evidence="1" id="KW-0150">Chloroplast</keyword>